<gene>
    <name evidence="13" type="primary">metF</name>
    <name evidence="13" type="ORF">P8V03_13120</name>
</gene>
<dbReference type="Proteomes" id="UP001281656">
    <property type="component" value="Unassembled WGS sequence"/>
</dbReference>
<dbReference type="CDD" id="cd00537">
    <property type="entry name" value="MTHFR"/>
    <property type="match status" value="1"/>
</dbReference>
<protein>
    <recommendedName>
        <fullName evidence="12">Methylenetetrahydrofolate reductase</fullName>
        <ecNumber evidence="12">1.5.1.54</ecNumber>
    </recommendedName>
</protein>
<dbReference type="NCBIfam" id="TIGR00676">
    <property type="entry name" value="fadh2"/>
    <property type="match status" value="1"/>
</dbReference>
<keyword evidence="5 12" id="KW-0285">Flavoprotein</keyword>
<comment type="pathway">
    <text evidence="2 12">One-carbon metabolism; tetrahydrofolate interconversion.</text>
</comment>
<evidence type="ECO:0000256" key="7">
    <source>
        <dbReference type="ARBA" id="ARBA00023002"/>
    </source>
</evidence>
<evidence type="ECO:0000256" key="12">
    <source>
        <dbReference type="RuleBase" id="RU003862"/>
    </source>
</evidence>
<dbReference type="SUPFAM" id="SSF51730">
    <property type="entry name" value="FAD-linked oxidoreductase"/>
    <property type="match status" value="1"/>
</dbReference>
<evidence type="ECO:0000256" key="1">
    <source>
        <dbReference type="ARBA" id="ARBA00001974"/>
    </source>
</evidence>
<keyword evidence="14" id="KW-1185">Reference proteome</keyword>
<comment type="similarity">
    <text evidence="3 12">Belongs to the methylenetetrahydrofolate reductase family.</text>
</comment>
<evidence type="ECO:0000256" key="4">
    <source>
        <dbReference type="ARBA" id="ARBA00022605"/>
    </source>
</evidence>
<keyword evidence="9" id="KW-0486">Methionine biosynthesis</keyword>
<dbReference type="PANTHER" id="PTHR45754">
    <property type="entry name" value="METHYLENETETRAHYDROFOLATE REDUCTASE"/>
    <property type="match status" value="1"/>
</dbReference>
<organism evidence="13 14">
    <name type="scientific">Clostridium tanneri</name>
    <dbReference type="NCBI Taxonomy" id="3037988"/>
    <lineage>
        <taxon>Bacteria</taxon>
        <taxon>Bacillati</taxon>
        <taxon>Bacillota</taxon>
        <taxon>Clostridia</taxon>
        <taxon>Eubacteriales</taxon>
        <taxon>Clostridiaceae</taxon>
        <taxon>Clostridium</taxon>
    </lineage>
</organism>
<evidence type="ECO:0000256" key="9">
    <source>
        <dbReference type="ARBA" id="ARBA00023167"/>
    </source>
</evidence>
<keyword evidence="6 12" id="KW-0274">FAD</keyword>
<keyword evidence="4" id="KW-0028">Amino-acid biosynthesis</keyword>
<evidence type="ECO:0000313" key="13">
    <source>
        <dbReference type="EMBL" id="MDW8802092.1"/>
    </source>
</evidence>
<comment type="cofactor">
    <cofactor evidence="1 12">
        <name>FAD</name>
        <dbReference type="ChEBI" id="CHEBI:57692"/>
    </cofactor>
</comment>
<dbReference type="EC" id="1.5.1.54" evidence="12"/>
<sequence>MFIKDLFLHKKLTISFELFPPKQSVSLDGIYNTIAELKELNPDFISVTYGAGGSSKDRSIELASAVKNKFGIETVAHLTCITSTKREVKNTLDKLQENNIDNILALRGDIPKDFVLPENLEYNSSKDLICELAQRKGFCISAAAYPEGYMGSMDIDREIKSLRDKVDCGAEVLITQLFFNNNSFYDFKEKLYKYNINTPVIAGVMPAVDRDLINRISWISGASIPDRLKKLLDKYQYSPESLLEAGTVYASEQVSDLVASGVEGIHLYTMNKSEIVKKILKSVEEIRKSVNYKSVSSF</sequence>
<dbReference type="EMBL" id="JARUJP010000015">
    <property type="protein sequence ID" value="MDW8802092.1"/>
    <property type="molecule type" value="Genomic_DNA"/>
</dbReference>
<dbReference type="PANTHER" id="PTHR45754:SF3">
    <property type="entry name" value="METHYLENETETRAHYDROFOLATE REDUCTASE (NADPH)"/>
    <property type="match status" value="1"/>
</dbReference>
<evidence type="ECO:0000256" key="3">
    <source>
        <dbReference type="ARBA" id="ARBA00006743"/>
    </source>
</evidence>
<evidence type="ECO:0000256" key="8">
    <source>
        <dbReference type="ARBA" id="ARBA00023027"/>
    </source>
</evidence>
<accession>A0ABU4JVF6</accession>
<comment type="catalytic activity">
    <reaction evidence="11">
        <text>(6S)-5-methyl-5,6,7,8-tetrahydrofolate + NAD(+) = (6R)-5,10-methylene-5,6,7,8-tetrahydrofolate + NADH + H(+)</text>
        <dbReference type="Rhea" id="RHEA:19821"/>
        <dbReference type="ChEBI" id="CHEBI:15378"/>
        <dbReference type="ChEBI" id="CHEBI:15636"/>
        <dbReference type="ChEBI" id="CHEBI:18608"/>
        <dbReference type="ChEBI" id="CHEBI:57540"/>
        <dbReference type="ChEBI" id="CHEBI:57945"/>
        <dbReference type="EC" id="1.5.1.54"/>
    </reaction>
    <physiologicalReaction direction="right-to-left" evidence="11">
        <dbReference type="Rhea" id="RHEA:19823"/>
    </physiologicalReaction>
</comment>
<dbReference type="InterPro" id="IPR004620">
    <property type="entry name" value="MTHF_reductase_bac"/>
</dbReference>
<dbReference type="InterPro" id="IPR029041">
    <property type="entry name" value="FAD-linked_oxidoreductase-like"/>
</dbReference>
<evidence type="ECO:0000256" key="6">
    <source>
        <dbReference type="ARBA" id="ARBA00022827"/>
    </source>
</evidence>
<keyword evidence="7 12" id="KW-0560">Oxidoreductase</keyword>
<dbReference type="Gene3D" id="3.20.20.220">
    <property type="match status" value="1"/>
</dbReference>
<evidence type="ECO:0000256" key="2">
    <source>
        <dbReference type="ARBA" id="ARBA00004777"/>
    </source>
</evidence>
<evidence type="ECO:0000256" key="11">
    <source>
        <dbReference type="ARBA" id="ARBA00048628"/>
    </source>
</evidence>
<dbReference type="Pfam" id="PF02219">
    <property type="entry name" value="MTHFR"/>
    <property type="match status" value="1"/>
</dbReference>
<evidence type="ECO:0000313" key="14">
    <source>
        <dbReference type="Proteomes" id="UP001281656"/>
    </source>
</evidence>
<dbReference type="RefSeq" id="WP_318798448.1">
    <property type="nucleotide sequence ID" value="NZ_JARUJP010000015.1"/>
</dbReference>
<evidence type="ECO:0000256" key="10">
    <source>
        <dbReference type="ARBA" id="ARBA00034478"/>
    </source>
</evidence>
<comment type="pathway">
    <text evidence="10">Amino-acid biosynthesis; L-methionine biosynthesis via de novo pathway.</text>
</comment>
<comment type="caution">
    <text evidence="13">The sequence shown here is derived from an EMBL/GenBank/DDBJ whole genome shotgun (WGS) entry which is preliminary data.</text>
</comment>
<keyword evidence="8" id="KW-0520">NAD</keyword>
<proteinExistence type="inferred from homology"/>
<dbReference type="GO" id="GO:0004489">
    <property type="term" value="F:methylenetetrahydrofolate reductase [NAD(P)H] activity"/>
    <property type="evidence" value="ECO:0007669"/>
    <property type="project" value="UniProtKB-EC"/>
</dbReference>
<name>A0ABU4JVF6_9CLOT</name>
<reference evidence="13 14" key="1">
    <citation type="submission" date="2023-04" db="EMBL/GenBank/DDBJ databases">
        <title>Clostridium tannerae sp. nov., isolated from the fecal material of an alpaca.</title>
        <authorList>
            <person name="Miller S."/>
            <person name="Hendry M."/>
            <person name="King J."/>
            <person name="Sankaranarayanan K."/>
            <person name="Lawson P.A."/>
        </authorList>
    </citation>
    <scope>NUCLEOTIDE SEQUENCE [LARGE SCALE GENOMIC DNA]</scope>
    <source>
        <strain evidence="13 14">A1-XYC3</strain>
    </source>
</reference>
<dbReference type="InterPro" id="IPR003171">
    <property type="entry name" value="Mehydrof_redctse-like"/>
</dbReference>
<evidence type="ECO:0000256" key="5">
    <source>
        <dbReference type="ARBA" id="ARBA00022630"/>
    </source>
</evidence>